<gene>
    <name evidence="2" type="ORF">SS37A_10450</name>
</gene>
<dbReference type="Gene3D" id="3.40.50.150">
    <property type="entry name" value="Vaccinia Virus protein VP39"/>
    <property type="match status" value="1"/>
</dbReference>
<dbReference type="InterPro" id="IPR053188">
    <property type="entry name" value="FkbM_Methyltransferase"/>
</dbReference>
<evidence type="ECO:0000313" key="3">
    <source>
        <dbReference type="Proteomes" id="UP001317629"/>
    </source>
</evidence>
<feature type="domain" description="Methyltransferase FkbM" evidence="1">
    <location>
        <begin position="53"/>
        <end position="225"/>
    </location>
</feature>
<dbReference type="RefSeq" id="WP_281930969.1">
    <property type="nucleotide sequence ID" value="NZ_AP027142.1"/>
</dbReference>
<dbReference type="PANTHER" id="PTHR36973:SF4">
    <property type="entry name" value="NODULATION PROTEIN"/>
    <property type="match status" value="1"/>
</dbReference>
<proteinExistence type="predicted"/>
<organism evidence="2 3">
    <name type="scientific">Methylocystis iwaonis</name>
    <dbReference type="NCBI Taxonomy" id="2885079"/>
    <lineage>
        <taxon>Bacteria</taxon>
        <taxon>Pseudomonadati</taxon>
        <taxon>Pseudomonadota</taxon>
        <taxon>Alphaproteobacteria</taxon>
        <taxon>Hyphomicrobiales</taxon>
        <taxon>Methylocystaceae</taxon>
        <taxon>Methylocystis</taxon>
    </lineage>
</organism>
<dbReference type="Proteomes" id="UP001317629">
    <property type="component" value="Chromosome"/>
</dbReference>
<dbReference type="InterPro" id="IPR006342">
    <property type="entry name" value="FkbM_mtfrase"/>
</dbReference>
<dbReference type="EMBL" id="AP027142">
    <property type="protein sequence ID" value="BDV33516.1"/>
    <property type="molecule type" value="Genomic_DNA"/>
</dbReference>
<sequence>MIVSKIKSLVQKGLGRCGYRLSPIKRRMEAPIDFLELALIQASTDRPGFSFVQIGANDGIKDDPLRRFVLKHHWRGLLVEPQRRVFESLKQNYACEPQLCFENAAIGDVDGVAKLHVADSPDGSANLTVFASLKKDALQRAVHDFDAETRSIEVPCLSVRSLFRKHGIESVDVLLTDVQGYDVEIVDQFLDCGVKPQIIHFEHCHSTRAALEKLYRRLLKEGYRFSELEFDTLCLLSQLGEGVANPASAREAA</sequence>
<reference evidence="2 3" key="1">
    <citation type="journal article" date="2023" name="Int. J. Syst. Evol. Microbiol.">
        <title>Methylocystis iwaonis sp. nov., a type II methane-oxidizing bacterium from surface soil of a rice paddy field in Japan, and emended description of the genus Methylocystis (ex Whittenbury et al. 1970) Bowman et al. 1993.</title>
        <authorList>
            <person name="Kaise H."/>
            <person name="Sawadogo J.B."/>
            <person name="Alam M.S."/>
            <person name="Ueno C."/>
            <person name="Dianou D."/>
            <person name="Shinjo R."/>
            <person name="Asakawa S."/>
        </authorList>
    </citation>
    <scope>NUCLEOTIDE SEQUENCE [LARGE SCALE GENOMIC DNA]</scope>
    <source>
        <strain evidence="2 3">SS37A-Re</strain>
    </source>
</reference>
<accession>A0ABM8E6B9</accession>
<name>A0ABM8E6B9_9HYPH</name>
<evidence type="ECO:0000259" key="1">
    <source>
        <dbReference type="Pfam" id="PF05050"/>
    </source>
</evidence>
<dbReference type="NCBIfam" id="TIGR01444">
    <property type="entry name" value="fkbM_fam"/>
    <property type="match status" value="1"/>
</dbReference>
<protein>
    <recommendedName>
        <fullName evidence="1">Methyltransferase FkbM domain-containing protein</fullName>
    </recommendedName>
</protein>
<dbReference type="SUPFAM" id="SSF53335">
    <property type="entry name" value="S-adenosyl-L-methionine-dependent methyltransferases"/>
    <property type="match status" value="1"/>
</dbReference>
<keyword evidence="3" id="KW-1185">Reference proteome</keyword>
<dbReference type="Pfam" id="PF05050">
    <property type="entry name" value="Methyltransf_21"/>
    <property type="match status" value="1"/>
</dbReference>
<dbReference type="PANTHER" id="PTHR36973">
    <property type="entry name" value="SLL1456 PROTEIN-RELATED"/>
    <property type="match status" value="1"/>
</dbReference>
<evidence type="ECO:0000313" key="2">
    <source>
        <dbReference type="EMBL" id="BDV33516.1"/>
    </source>
</evidence>
<dbReference type="InterPro" id="IPR029063">
    <property type="entry name" value="SAM-dependent_MTases_sf"/>
</dbReference>